<dbReference type="AlphaFoldDB" id="A0A0C2K7M3"/>
<dbReference type="RefSeq" id="WP_040992388.1">
    <property type="nucleotide sequence ID" value="NZ_JBFRUC010000011.1"/>
</dbReference>
<keyword evidence="2" id="KW-1185">Reference proteome</keyword>
<evidence type="ECO:0000313" key="2">
    <source>
        <dbReference type="Proteomes" id="UP000031672"/>
    </source>
</evidence>
<proteinExistence type="predicted"/>
<name>A0A0C2K7M3_9VIBR</name>
<accession>A0A0C2K7M3</accession>
<organism evidence="1 2">
    <name type="scientific">Vibrio renipiscarius</name>
    <dbReference type="NCBI Taxonomy" id="1461322"/>
    <lineage>
        <taxon>Bacteria</taxon>
        <taxon>Pseudomonadati</taxon>
        <taxon>Pseudomonadota</taxon>
        <taxon>Gammaproteobacteria</taxon>
        <taxon>Vibrionales</taxon>
        <taxon>Vibrionaceae</taxon>
        <taxon>Vibrio</taxon>
    </lineage>
</organism>
<evidence type="ECO:0000313" key="1">
    <source>
        <dbReference type="EMBL" id="KII76450.1"/>
    </source>
</evidence>
<accession>A0A0C2NJA3</accession>
<reference evidence="1 2" key="1">
    <citation type="submission" date="2014-11" db="EMBL/GenBank/DDBJ databases">
        <title>Draft Genome Sequence of Vibrio piscirenalis strains CECT 8603T and CECT 8604, two marine Gammaproteobacterium isolated from cultured gilthead sea bream (Sparus aurata).</title>
        <authorList>
            <person name="Arahal D.R."/>
            <person name="Rodrigo-Torres L."/>
            <person name="Lucena T."/>
            <person name="Pujalte M.J."/>
        </authorList>
    </citation>
    <scope>NUCLEOTIDE SEQUENCE [LARGE SCALE GENOMIC DNA]</scope>
    <source>
        <strain evidence="1 2">DCR 1-4-2</strain>
    </source>
</reference>
<protein>
    <submittedName>
        <fullName evidence="1">Uncharacterized protein</fullName>
    </submittedName>
</protein>
<dbReference type="Proteomes" id="UP000031672">
    <property type="component" value="Unassembled WGS sequence"/>
</dbReference>
<comment type="caution">
    <text evidence="1">The sequence shown here is derived from an EMBL/GenBank/DDBJ whole genome shotgun (WGS) entry which is preliminary data.</text>
</comment>
<dbReference type="OrthoDB" id="5900575at2"/>
<gene>
    <name evidence="1" type="ORF">OJ16_16815</name>
</gene>
<dbReference type="EMBL" id="JTKH01000024">
    <property type="protein sequence ID" value="KII76450.1"/>
    <property type="molecule type" value="Genomic_DNA"/>
</dbReference>
<sequence>MDKNNERYDAECDESFRNMQLLIGKLIADIEKMANGSSDEFYARINKSQYRLLKYKELLMHLPHIDESELFFARTELSKNEKQIAKFGIEALTVAIDELDVTLAR</sequence>